<dbReference type="RefSeq" id="WP_144773179.1">
    <property type="nucleotide sequence ID" value="NZ_JACEOR010000014.1"/>
</dbReference>
<name>A0A6C1TXR0_9CORY</name>
<dbReference type="OrthoDB" id="9813552at2"/>
<dbReference type="SUPFAM" id="SSF50151">
    <property type="entry name" value="SacY-like RNA-binding domain"/>
    <property type="match status" value="1"/>
</dbReference>
<evidence type="ECO:0000313" key="5">
    <source>
        <dbReference type="Proteomes" id="UP000336646"/>
    </source>
</evidence>
<dbReference type="SUPFAM" id="SSF63520">
    <property type="entry name" value="PTS-regulatory domain, PRD"/>
    <property type="match status" value="2"/>
</dbReference>
<comment type="caution">
    <text evidence="4">The sequence shown here is derived from an EMBL/GenBank/DDBJ whole genome shotgun (WGS) entry which is preliminary data.</text>
</comment>
<organism evidence="4 5">
    <name type="scientific">Corynebacterium sanguinis</name>
    <dbReference type="NCBI Taxonomy" id="2594913"/>
    <lineage>
        <taxon>Bacteria</taxon>
        <taxon>Bacillati</taxon>
        <taxon>Actinomycetota</taxon>
        <taxon>Actinomycetes</taxon>
        <taxon>Mycobacteriales</taxon>
        <taxon>Corynebacteriaceae</taxon>
        <taxon>Corynebacterium</taxon>
    </lineage>
</organism>
<dbReference type="Pfam" id="PF03123">
    <property type="entry name" value="CAT_RBD"/>
    <property type="match status" value="1"/>
</dbReference>
<dbReference type="GO" id="GO:0003723">
    <property type="term" value="F:RNA binding"/>
    <property type="evidence" value="ECO:0007669"/>
    <property type="project" value="InterPro"/>
</dbReference>
<evidence type="ECO:0000313" key="6">
    <source>
        <dbReference type="Proteomes" id="UP000580709"/>
    </source>
</evidence>
<evidence type="ECO:0000313" key="4">
    <source>
        <dbReference type="EMBL" id="TVS28629.1"/>
    </source>
</evidence>
<evidence type="ECO:0000256" key="1">
    <source>
        <dbReference type="ARBA" id="ARBA00022737"/>
    </source>
</evidence>
<proteinExistence type="predicted"/>
<dbReference type="Pfam" id="PF00874">
    <property type="entry name" value="PRD"/>
    <property type="match status" value="2"/>
</dbReference>
<dbReference type="Proteomes" id="UP000580709">
    <property type="component" value="Unassembled WGS sequence"/>
</dbReference>
<feature type="domain" description="PRD" evidence="2">
    <location>
        <begin position="66"/>
        <end position="175"/>
    </location>
</feature>
<dbReference type="InterPro" id="IPR036650">
    <property type="entry name" value="CAT_RNA-bd_dom_sf"/>
</dbReference>
<evidence type="ECO:0000313" key="3">
    <source>
        <dbReference type="EMBL" id="MBA4503783.1"/>
    </source>
</evidence>
<dbReference type="EMBL" id="RXIR01000011">
    <property type="protein sequence ID" value="TVS28629.1"/>
    <property type="molecule type" value="Genomic_DNA"/>
</dbReference>
<keyword evidence="1" id="KW-0677">Repeat</keyword>
<sequence length="287" mass="31098">MQILRVFNNNVVLARSGEHGGEVVATGRGIGFGKKQGDVLDPAAVTRVFVPAEGRDPDHSAQMLAGLPAERVAQVAVALEAVGAPADSRNRLTLVTAISDHLEFAAARAASGEELNYPLRSEVLHLYPREYEMGVELLAEINRRQRAAGATELPDSETTALALHLVNAGFSTGDLAETYQMTGVIQQMLEIVAAGLSITLNTASISVARFITHVRYLLVRLSHGRQLDHGQSPLTRQLLDAYPREVACARQVATVVELRFDCALTEDEIAYLGLHIVRLGETQRMSQ</sequence>
<reference evidence="4 5" key="1">
    <citation type="submission" date="2018-12" db="EMBL/GenBank/DDBJ databases">
        <title>Corynebacterium sanguinis sp. nov., a clinically-associated and environmental corynebacterium.</title>
        <authorList>
            <person name="Gonzales-Siles L."/>
            <person name="Jaen-Luchoro D."/>
            <person name="Cardew S."/>
            <person name="Inganas E."/>
            <person name="Ohlen M."/>
            <person name="Jensie-Markopolous S."/>
            <person name="Pinyeiro-Iglesias B."/>
            <person name="Molin K."/>
            <person name="Skovbjerg S."/>
            <person name="Svensson-Stadler L."/>
            <person name="Funke G."/>
            <person name="Moore E.R.B."/>
        </authorList>
    </citation>
    <scope>NUCLEOTIDE SEQUENCE [LARGE SCALE GENOMIC DNA]</scope>
    <source>
        <strain evidence="4 5">58734</strain>
    </source>
</reference>
<feature type="domain" description="PRD" evidence="2">
    <location>
        <begin position="176"/>
        <end position="286"/>
    </location>
</feature>
<dbReference type="InterPro" id="IPR004341">
    <property type="entry name" value="CAT_RNA-bd_dom"/>
</dbReference>
<dbReference type="EMBL" id="JACEOR010000014">
    <property type="protein sequence ID" value="MBA4503783.1"/>
    <property type="molecule type" value="Genomic_DNA"/>
</dbReference>
<dbReference type="Proteomes" id="UP000336646">
    <property type="component" value="Unassembled WGS sequence"/>
</dbReference>
<dbReference type="PANTHER" id="PTHR30185:SF15">
    <property type="entry name" value="CRYPTIC BETA-GLUCOSIDE BGL OPERON ANTITERMINATOR"/>
    <property type="match status" value="1"/>
</dbReference>
<keyword evidence="6" id="KW-1185">Reference proteome</keyword>
<dbReference type="AlphaFoldDB" id="A0A6C1TXR0"/>
<dbReference type="GO" id="GO:0006355">
    <property type="term" value="P:regulation of DNA-templated transcription"/>
    <property type="evidence" value="ECO:0007669"/>
    <property type="project" value="InterPro"/>
</dbReference>
<dbReference type="Gene3D" id="1.10.1790.10">
    <property type="entry name" value="PRD domain"/>
    <property type="match status" value="2"/>
</dbReference>
<dbReference type="PROSITE" id="PS51372">
    <property type="entry name" value="PRD_2"/>
    <property type="match status" value="2"/>
</dbReference>
<gene>
    <name evidence="4" type="ORF">EKI59_06595</name>
    <name evidence="3" type="ORF">H0H28_00210</name>
</gene>
<accession>A0A6C1TXR0</accession>
<evidence type="ECO:0000259" key="2">
    <source>
        <dbReference type="PROSITE" id="PS51372"/>
    </source>
</evidence>
<dbReference type="InterPro" id="IPR011608">
    <property type="entry name" value="PRD"/>
</dbReference>
<dbReference type="InterPro" id="IPR036634">
    <property type="entry name" value="PRD_sf"/>
</dbReference>
<dbReference type="SMART" id="SM01061">
    <property type="entry name" value="CAT_RBD"/>
    <property type="match status" value="1"/>
</dbReference>
<dbReference type="Gene3D" id="2.30.24.10">
    <property type="entry name" value="CAT RNA-binding domain"/>
    <property type="match status" value="1"/>
</dbReference>
<reference evidence="3 6" key="2">
    <citation type="submission" date="2020-07" db="EMBL/GenBank/DDBJ databases">
        <authorList>
            <person name="Khare M."/>
        </authorList>
    </citation>
    <scope>NUCLEOTIDE SEQUENCE [LARGE SCALE GENOMIC DNA]</scope>
    <source>
        <strain evidence="3 6">P8776</strain>
    </source>
</reference>
<dbReference type="PANTHER" id="PTHR30185">
    <property type="entry name" value="CRYPTIC BETA-GLUCOSIDE BGL OPERON ANTITERMINATOR"/>
    <property type="match status" value="1"/>
</dbReference>
<dbReference type="InterPro" id="IPR050661">
    <property type="entry name" value="BglG_antiterminators"/>
</dbReference>
<protein>
    <submittedName>
        <fullName evidence="4">PRD domain-containing protein</fullName>
    </submittedName>
</protein>